<feature type="compositionally biased region" description="Basic residues" evidence="1">
    <location>
        <begin position="1"/>
        <end position="11"/>
    </location>
</feature>
<gene>
    <name evidence="2" type="ORF">DFH08DRAFT_805486</name>
</gene>
<evidence type="ECO:0000313" key="3">
    <source>
        <dbReference type="Proteomes" id="UP001218218"/>
    </source>
</evidence>
<sequence length="126" mass="14126">MAQLRARKPRTSRTSTAPSRRGQVYCRMPLSDLSNTREYPQPTEVEPNFGVEARLIRLETRIAQIQATMNGEALPVGTLDSSLDASSSLDDAGTVELGIGLARLHKELEEFEELVERTEARKWLLE</sequence>
<name>A0AAD7EU65_9AGAR</name>
<accession>A0AAD7EU65</accession>
<dbReference type="Proteomes" id="UP001218218">
    <property type="component" value="Unassembled WGS sequence"/>
</dbReference>
<dbReference type="EMBL" id="JARIHO010000012">
    <property type="protein sequence ID" value="KAJ7352212.1"/>
    <property type="molecule type" value="Genomic_DNA"/>
</dbReference>
<reference evidence="2" key="1">
    <citation type="submission" date="2023-03" db="EMBL/GenBank/DDBJ databases">
        <title>Massive genome expansion in bonnet fungi (Mycena s.s.) driven by repeated elements and novel gene families across ecological guilds.</title>
        <authorList>
            <consortium name="Lawrence Berkeley National Laboratory"/>
            <person name="Harder C.B."/>
            <person name="Miyauchi S."/>
            <person name="Viragh M."/>
            <person name="Kuo A."/>
            <person name="Thoen E."/>
            <person name="Andreopoulos B."/>
            <person name="Lu D."/>
            <person name="Skrede I."/>
            <person name="Drula E."/>
            <person name="Henrissat B."/>
            <person name="Morin E."/>
            <person name="Kohler A."/>
            <person name="Barry K."/>
            <person name="LaButti K."/>
            <person name="Morin E."/>
            <person name="Salamov A."/>
            <person name="Lipzen A."/>
            <person name="Mereny Z."/>
            <person name="Hegedus B."/>
            <person name="Baldrian P."/>
            <person name="Stursova M."/>
            <person name="Weitz H."/>
            <person name="Taylor A."/>
            <person name="Grigoriev I.V."/>
            <person name="Nagy L.G."/>
            <person name="Martin F."/>
            <person name="Kauserud H."/>
        </authorList>
    </citation>
    <scope>NUCLEOTIDE SEQUENCE</scope>
    <source>
        <strain evidence="2">CBHHK002</strain>
    </source>
</reference>
<proteinExistence type="predicted"/>
<protein>
    <submittedName>
        <fullName evidence="2">Uncharacterized protein</fullName>
    </submittedName>
</protein>
<keyword evidence="3" id="KW-1185">Reference proteome</keyword>
<feature type="region of interest" description="Disordered" evidence="1">
    <location>
        <begin position="1"/>
        <end position="23"/>
    </location>
</feature>
<evidence type="ECO:0000313" key="2">
    <source>
        <dbReference type="EMBL" id="KAJ7352212.1"/>
    </source>
</evidence>
<feature type="compositionally biased region" description="Low complexity" evidence="1">
    <location>
        <begin position="12"/>
        <end position="21"/>
    </location>
</feature>
<organism evidence="2 3">
    <name type="scientific">Mycena albidolilacea</name>
    <dbReference type="NCBI Taxonomy" id="1033008"/>
    <lineage>
        <taxon>Eukaryota</taxon>
        <taxon>Fungi</taxon>
        <taxon>Dikarya</taxon>
        <taxon>Basidiomycota</taxon>
        <taxon>Agaricomycotina</taxon>
        <taxon>Agaricomycetes</taxon>
        <taxon>Agaricomycetidae</taxon>
        <taxon>Agaricales</taxon>
        <taxon>Marasmiineae</taxon>
        <taxon>Mycenaceae</taxon>
        <taxon>Mycena</taxon>
    </lineage>
</organism>
<evidence type="ECO:0000256" key="1">
    <source>
        <dbReference type="SAM" id="MobiDB-lite"/>
    </source>
</evidence>
<comment type="caution">
    <text evidence="2">The sequence shown here is derived from an EMBL/GenBank/DDBJ whole genome shotgun (WGS) entry which is preliminary data.</text>
</comment>
<dbReference type="AlphaFoldDB" id="A0AAD7EU65"/>